<dbReference type="CDD" id="cd07377">
    <property type="entry name" value="WHTH_GntR"/>
    <property type="match status" value="1"/>
</dbReference>
<accession>K2IIF0</accession>
<evidence type="ECO:0000259" key="6">
    <source>
        <dbReference type="PROSITE" id="PS50949"/>
    </source>
</evidence>
<organism evidence="7 8">
    <name type="scientific">Gallaecimonas xiamenensis 3-C-1</name>
    <dbReference type="NCBI Taxonomy" id="745411"/>
    <lineage>
        <taxon>Bacteria</taxon>
        <taxon>Pseudomonadati</taxon>
        <taxon>Pseudomonadota</taxon>
        <taxon>Gammaproteobacteria</taxon>
        <taxon>Enterobacterales</taxon>
        <taxon>Gallaecimonadaceae</taxon>
        <taxon>Gallaecimonas</taxon>
    </lineage>
</organism>
<dbReference type="InterPro" id="IPR036388">
    <property type="entry name" value="WH-like_DNA-bd_sf"/>
</dbReference>
<keyword evidence="3" id="KW-0805">Transcription regulation</keyword>
<evidence type="ECO:0000256" key="4">
    <source>
        <dbReference type="ARBA" id="ARBA00023125"/>
    </source>
</evidence>
<evidence type="ECO:0000256" key="3">
    <source>
        <dbReference type="ARBA" id="ARBA00023015"/>
    </source>
</evidence>
<comment type="similarity">
    <text evidence="1">In the C-terminal section; belongs to the class-I pyridoxal-phosphate-dependent aminotransferase family.</text>
</comment>
<dbReference type="CDD" id="cd00609">
    <property type="entry name" value="AAT_like"/>
    <property type="match status" value="1"/>
</dbReference>
<dbReference type="PATRIC" id="fig|745411.4.peg.2856"/>
<dbReference type="InterPro" id="IPR015424">
    <property type="entry name" value="PyrdxlP-dep_Trfase"/>
</dbReference>
<dbReference type="STRING" id="745411.B3C1_14525"/>
<dbReference type="GO" id="GO:0030170">
    <property type="term" value="F:pyridoxal phosphate binding"/>
    <property type="evidence" value="ECO:0007669"/>
    <property type="project" value="InterPro"/>
</dbReference>
<dbReference type="InterPro" id="IPR015421">
    <property type="entry name" value="PyrdxlP-dep_Trfase_major"/>
</dbReference>
<dbReference type="PANTHER" id="PTHR46577:SF1">
    <property type="entry name" value="HTH-TYPE TRANSCRIPTIONAL REGULATORY PROTEIN GABR"/>
    <property type="match status" value="1"/>
</dbReference>
<dbReference type="InterPro" id="IPR051446">
    <property type="entry name" value="HTH_trans_reg/aminotransferase"/>
</dbReference>
<dbReference type="Gene3D" id="1.10.10.10">
    <property type="entry name" value="Winged helix-like DNA-binding domain superfamily/Winged helix DNA-binding domain"/>
    <property type="match status" value="1"/>
</dbReference>
<feature type="domain" description="HTH gntR-type" evidence="6">
    <location>
        <begin position="22"/>
        <end position="90"/>
    </location>
</feature>
<dbReference type="PROSITE" id="PS50949">
    <property type="entry name" value="HTH_GNTR"/>
    <property type="match status" value="1"/>
</dbReference>
<keyword evidence="4" id="KW-0238">DNA-binding</keyword>
<dbReference type="InterPro" id="IPR000524">
    <property type="entry name" value="Tscrpt_reg_HTH_GntR"/>
</dbReference>
<dbReference type="Pfam" id="PF00392">
    <property type="entry name" value="GntR"/>
    <property type="match status" value="1"/>
</dbReference>
<dbReference type="PANTHER" id="PTHR46577">
    <property type="entry name" value="HTH-TYPE TRANSCRIPTIONAL REGULATORY PROTEIN GABR"/>
    <property type="match status" value="1"/>
</dbReference>
<dbReference type="Proteomes" id="UP000006755">
    <property type="component" value="Unassembled WGS sequence"/>
</dbReference>
<evidence type="ECO:0000256" key="2">
    <source>
        <dbReference type="ARBA" id="ARBA00022898"/>
    </source>
</evidence>
<gene>
    <name evidence="7" type="ORF">B3C1_14525</name>
</gene>
<dbReference type="Gene3D" id="3.40.640.10">
    <property type="entry name" value="Type I PLP-dependent aspartate aminotransferase-like (Major domain)"/>
    <property type="match status" value="1"/>
</dbReference>
<dbReference type="AlphaFoldDB" id="K2IIF0"/>
<dbReference type="GO" id="GO:0003677">
    <property type="term" value="F:DNA binding"/>
    <property type="evidence" value="ECO:0007669"/>
    <property type="project" value="UniProtKB-KW"/>
</dbReference>
<keyword evidence="2" id="KW-0663">Pyridoxal phosphate</keyword>
<dbReference type="GO" id="GO:0003700">
    <property type="term" value="F:DNA-binding transcription factor activity"/>
    <property type="evidence" value="ECO:0007669"/>
    <property type="project" value="InterPro"/>
</dbReference>
<keyword evidence="5" id="KW-0804">Transcription</keyword>
<dbReference type="eggNOG" id="COG1167">
    <property type="taxonomic scope" value="Bacteria"/>
</dbReference>
<dbReference type="InterPro" id="IPR036390">
    <property type="entry name" value="WH_DNA-bd_sf"/>
</dbReference>
<proteinExistence type="inferred from homology"/>
<keyword evidence="8" id="KW-1185">Reference proteome</keyword>
<sequence length="466" mass="50241">MYGNNFIVMVTIWVPDLTPFQGPKYQRLADALGAAVAGGELTPGSRLPPQRQLADRLGVTVGTVTRAYALAERRGLVEARVGSGTFVKGVVEEAPKLQKAPLAMDGAMAPLGPQTQMMSTALAALASDPLGLAACLPYPQDNGLPEQRQRFLDWLAGQGLAVEDDQLLLTCGGQHGISLALQVLCEPGDTVLCEGLAFAGIKLACESQGLKAVGLVMDDQGLVPEALEAACQQYRPRVLYLTPNLQNPRCLTMPLARRQALLALCERHDIWVIEDDVQFSDPSLKPPFLVSLAPQRVLMLSSFSKRFAGSVRVGFVLSPPALKNRLRLSLQASVWAVSPLLLELVSRWLEDGQMAALEQWLADEMRQRRALAEAVLGPGLLQGESSGFNAWLPLPEPWRASSFARAAAERGVRLRLAEDYAIGRFPAPQAVRLSLSQPASRALLAEALAVLKELLQEGPGLSRAVL</sequence>
<evidence type="ECO:0000256" key="1">
    <source>
        <dbReference type="ARBA" id="ARBA00005384"/>
    </source>
</evidence>
<name>K2IIF0_9GAMM</name>
<protein>
    <submittedName>
        <fullName evidence="7">GntR family transcriptional regulator</fullName>
    </submittedName>
</protein>
<dbReference type="SMART" id="SM00345">
    <property type="entry name" value="HTH_GNTR"/>
    <property type="match status" value="1"/>
</dbReference>
<evidence type="ECO:0000313" key="7">
    <source>
        <dbReference type="EMBL" id="EKE69911.1"/>
    </source>
</evidence>
<dbReference type="EMBL" id="AMRI01000022">
    <property type="protein sequence ID" value="EKE69911.1"/>
    <property type="molecule type" value="Genomic_DNA"/>
</dbReference>
<reference evidence="7 8" key="1">
    <citation type="journal article" date="2012" name="J. Bacteriol.">
        <title>Genome Sequence of Gallaecimonas xiamenensis Type Strain 3-C-1.</title>
        <authorList>
            <person name="Lai Q."/>
            <person name="Wang L."/>
            <person name="Wang W."/>
            <person name="Shao Z."/>
        </authorList>
    </citation>
    <scope>NUCLEOTIDE SEQUENCE [LARGE SCALE GENOMIC DNA]</scope>
    <source>
        <strain evidence="7 8">3-C-1</strain>
    </source>
</reference>
<dbReference type="SUPFAM" id="SSF53383">
    <property type="entry name" value="PLP-dependent transferases"/>
    <property type="match status" value="1"/>
</dbReference>
<dbReference type="SUPFAM" id="SSF46785">
    <property type="entry name" value="Winged helix' DNA-binding domain"/>
    <property type="match status" value="1"/>
</dbReference>
<comment type="caution">
    <text evidence="7">The sequence shown here is derived from an EMBL/GenBank/DDBJ whole genome shotgun (WGS) entry which is preliminary data.</text>
</comment>
<dbReference type="Pfam" id="PF00155">
    <property type="entry name" value="Aminotran_1_2"/>
    <property type="match status" value="1"/>
</dbReference>
<dbReference type="InterPro" id="IPR004839">
    <property type="entry name" value="Aminotransferase_I/II_large"/>
</dbReference>
<evidence type="ECO:0000256" key="5">
    <source>
        <dbReference type="ARBA" id="ARBA00023163"/>
    </source>
</evidence>
<evidence type="ECO:0000313" key="8">
    <source>
        <dbReference type="Proteomes" id="UP000006755"/>
    </source>
</evidence>